<keyword evidence="2" id="KW-0489">Methyltransferase</keyword>
<evidence type="ECO:0000313" key="2">
    <source>
        <dbReference type="EMBL" id="KAF0510689.1"/>
    </source>
</evidence>
<reference evidence="2 3" key="1">
    <citation type="journal article" date="2019" name="Environ. Microbiol.">
        <title>At the nexus of three kingdoms: the genome of the mycorrhizal fungus Gigaspora margarita provides insights into plant, endobacterial and fungal interactions.</title>
        <authorList>
            <person name="Venice F."/>
            <person name="Ghignone S."/>
            <person name="Salvioli di Fossalunga A."/>
            <person name="Amselem J."/>
            <person name="Novero M."/>
            <person name="Xianan X."/>
            <person name="Sedzielewska Toro K."/>
            <person name="Morin E."/>
            <person name="Lipzen A."/>
            <person name="Grigoriev I.V."/>
            <person name="Henrissat B."/>
            <person name="Martin F.M."/>
            <person name="Bonfante P."/>
        </authorList>
    </citation>
    <scope>NUCLEOTIDE SEQUENCE [LARGE SCALE GENOMIC DNA]</scope>
    <source>
        <strain evidence="2 3">BEG34</strain>
    </source>
</reference>
<dbReference type="GO" id="GO:0032259">
    <property type="term" value="P:methylation"/>
    <property type="evidence" value="ECO:0007669"/>
    <property type="project" value="UniProtKB-KW"/>
</dbReference>
<accession>A0A8H4ALJ6</accession>
<sequence>MGLVSSKIKKPGPNSIKIFRIDSNEKLDQEKERTYLRHDIVRVIFNGNFSSPVYDVLKLGGARVLDIGCGQGAWICEMSSDFPHCEFFGTEIIDKIIPQIKPSNVSIIKANILDGLPFPDNYFDFVNIRNLLYDFTELEWETLVIPECIRVLKIGGWIEISDTEIDVKDCGPETLKVTSKMIKFLESKNVNPYIVHQLEEFMNSRQELHKIDHISRPFQLGVWNNALKEPCARYSKETFDVLAKFAGSKPDIDTVTRTCMNECTLNSSYFNVHRFYGQKL</sequence>
<protein>
    <submittedName>
        <fullName evidence="2">S-adenosyl-L-methionine-dependent methyltransferase</fullName>
    </submittedName>
</protein>
<dbReference type="EMBL" id="WTPW01000447">
    <property type="protein sequence ID" value="KAF0510689.1"/>
    <property type="molecule type" value="Genomic_DNA"/>
</dbReference>
<organism evidence="2 3">
    <name type="scientific">Gigaspora margarita</name>
    <dbReference type="NCBI Taxonomy" id="4874"/>
    <lineage>
        <taxon>Eukaryota</taxon>
        <taxon>Fungi</taxon>
        <taxon>Fungi incertae sedis</taxon>
        <taxon>Mucoromycota</taxon>
        <taxon>Glomeromycotina</taxon>
        <taxon>Glomeromycetes</taxon>
        <taxon>Diversisporales</taxon>
        <taxon>Gigasporaceae</taxon>
        <taxon>Gigaspora</taxon>
    </lineage>
</organism>
<dbReference type="PANTHER" id="PTHR43591">
    <property type="entry name" value="METHYLTRANSFERASE"/>
    <property type="match status" value="1"/>
</dbReference>
<dbReference type="Proteomes" id="UP000439903">
    <property type="component" value="Unassembled WGS sequence"/>
</dbReference>
<comment type="caution">
    <text evidence="2">The sequence shown here is derived from an EMBL/GenBank/DDBJ whole genome shotgun (WGS) entry which is preliminary data.</text>
</comment>
<dbReference type="PANTHER" id="PTHR43591:SF105">
    <property type="entry name" value="METHYLTRANSFERASE DOMAIN-CONTAINING PROTEIN-RELATED"/>
    <property type="match status" value="1"/>
</dbReference>
<name>A0A8H4ALJ6_GIGMA</name>
<proteinExistence type="predicted"/>
<gene>
    <name evidence="2" type="ORF">F8M41_018412</name>
</gene>
<dbReference type="CDD" id="cd02440">
    <property type="entry name" value="AdoMet_MTases"/>
    <property type="match status" value="1"/>
</dbReference>
<evidence type="ECO:0000259" key="1">
    <source>
        <dbReference type="Pfam" id="PF13649"/>
    </source>
</evidence>
<dbReference type="InterPro" id="IPR041698">
    <property type="entry name" value="Methyltransf_25"/>
</dbReference>
<dbReference type="Gene3D" id="3.40.50.150">
    <property type="entry name" value="Vaccinia Virus protein VP39"/>
    <property type="match status" value="1"/>
</dbReference>
<dbReference type="InterPro" id="IPR029063">
    <property type="entry name" value="SAM-dependent_MTases_sf"/>
</dbReference>
<keyword evidence="3" id="KW-1185">Reference proteome</keyword>
<dbReference type="GO" id="GO:0008168">
    <property type="term" value="F:methyltransferase activity"/>
    <property type="evidence" value="ECO:0007669"/>
    <property type="project" value="UniProtKB-KW"/>
</dbReference>
<dbReference type="Pfam" id="PF13649">
    <property type="entry name" value="Methyltransf_25"/>
    <property type="match status" value="1"/>
</dbReference>
<evidence type="ECO:0000313" key="3">
    <source>
        <dbReference type="Proteomes" id="UP000439903"/>
    </source>
</evidence>
<keyword evidence="2" id="KW-0808">Transferase</keyword>
<dbReference type="SUPFAM" id="SSF53335">
    <property type="entry name" value="S-adenosyl-L-methionine-dependent methyltransferases"/>
    <property type="match status" value="1"/>
</dbReference>
<dbReference type="AlphaFoldDB" id="A0A8H4ALJ6"/>
<dbReference type="OrthoDB" id="2013972at2759"/>
<feature type="domain" description="Methyltransferase" evidence="1">
    <location>
        <begin position="64"/>
        <end position="156"/>
    </location>
</feature>